<dbReference type="Pfam" id="PF05598">
    <property type="entry name" value="DUF772"/>
    <property type="match status" value="1"/>
</dbReference>
<evidence type="ECO:0000313" key="2">
    <source>
        <dbReference type="EMBL" id="NWH03810.1"/>
    </source>
</evidence>
<dbReference type="PANTHER" id="PTHR33803">
    <property type="entry name" value="IS1478 TRANSPOSASE"/>
    <property type="match status" value="1"/>
</dbReference>
<dbReference type="AlphaFoldDB" id="A0A850SUX1"/>
<dbReference type="Proteomes" id="UP000553343">
    <property type="component" value="Unassembled WGS sequence"/>
</dbReference>
<proteinExistence type="predicted"/>
<evidence type="ECO:0000313" key="3">
    <source>
        <dbReference type="Proteomes" id="UP000553343"/>
    </source>
</evidence>
<dbReference type="InterPro" id="IPR008490">
    <property type="entry name" value="Transposase_InsH_N"/>
</dbReference>
<gene>
    <name evidence="2" type="ORF">HXW94_02185</name>
</gene>
<dbReference type="EMBL" id="JACADJ010000005">
    <property type="protein sequence ID" value="NWH03810.1"/>
    <property type="molecule type" value="Genomic_DNA"/>
</dbReference>
<dbReference type="PANTHER" id="PTHR33803:SF3">
    <property type="entry name" value="BLL1974 PROTEIN"/>
    <property type="match status" value="1"/>
</dbReference>
<organism evidence="2 3">
    <name type="scientific">Desulfobacter latus</name>
    <dbReference type="NCBI Taxonomy" id="2292"/>
    <lineage>
        <taxon>Bacteria</taxon>
        <taxon>Pseudomonadati</taxon>
        <taxon>Thermodesulfobacteriota</taxon>
        <taxon>Desulfobacteria</taxon>
        <taxon>Desulfobacterales</taxon>
        <taxon>Desulfobacteraceae</taxon>
        <taxon>Desulfobacter</taxon>
    </lineage>
</organism>
<protein>
    <submittedName>
        <fullName evidence="2">Transposase</fullName>
    </submittedName>
</protein>
<accession>A0A850SUX1</accession>
<sequence>MVILRQIIPWQRIIDKLACYYDDSKGRIGTPIRTIVGIFIVLKLRSLSDRTVVNQVKENRYIQYFCNVPDEDLSTFMHPSNLSKLRKRFGIKGIEAIEAVIFDLLRVTKVIDKSTMLIDSTVLPNNISYPTDIGLIFKA</sequence>
<keyword evidence="3" id="KW-1185">Reference proteome</keyword>
<feature type="domain" description="Transposase InsH N-terminal" evidence="1">
    <location>
        <begin position="3"/>
        <end position="88"/>
    </location>
</feature>
<name>A0A850SUX1_9BACT</name>
<feature type="non-terminal residue" evidence="2">
    <location>
        <position position="139"/>
    </location>
</feature>
<comment type="caution">
    <text evidence="2">The sequence shown here is derived from an EMBL/GenBank/DDBJ whole genome shotgun (WGS) entry which is preliminary data.</text>
</comment>
<evidence type="ECO:0000259" key="1">
    <source>
        <dbReference type="Pfam" id="PF05598"/>
    </source>
</evidence>
<reference evidence="2 3" key="1">
    <citation type="submission" date="2020-06" db="EMBL/GenBank/DDBJ databases">
        <title>High-quality draft genome of sulfate reducer Desulfobacter latus type strain AcrS2 isolated from marine sediment.</title>
        <authorList>
            <person name="Hoppe M."/>
            <person name="Larsen C.K."/>
            <person name="Marshall I.P.G."/>
            <person name="Schramm A."/>
            <person name="Marietou A.G."/>
        </authorList>
    </citation>
    <scope>NUCLEOTIDE SEQUENCE [LARGE SCALE GENOMIC DNA]</scope>
    <source>
        <strain evidence="2 3">AcRS2</strain>
    </source>
</reference>
<dbReference type="RefSeq" id="WP_178365269.1">
    <property type="nucleotide sequence ID" value="NZ_JACADJ010000005.1"/>
</dbReference>